<dbReference type="RefSeq" id="WP_212977744.1">
    <property type="nucleotide sequence ID" value="NZ_AP025343.1"/>
</dbReference>
<dbReference type="InterPro" id="IPR003343">
    <property type="entry name" value="Big_2"/>
</dbReference>
<protein>
    <recommendedName>
        <fullName evidence="2">SLH domain-containing protein</fullName>
    </recommendedName>
</protein>
<name>A0A920CRU6_9BACL</name>
<dbReference type="AlphaFoldDB" id="A0A920CRU6"/>
<feature type="compositionally biased region" description="Pro residues" evidence="1">
    <location>
        <begin position="451"/>
        <end position="463"/>
    </location>
</feature>
<dbReference type="Gene3D" id="2.60.40.10">
    <property type="entry name" value="Immunoglobulins"/>
    <property type="match status" value="4"/>
</dbReference>
<evidence type="ECO:0000313" key="3">
    <source>
        <dbReference type="EMBL" id="GIO46768.1"/>
    </source>
</evidence>
<feature type="region of interest" description="Disordered" evidence="1">
    <location>
        <begin position="428"/>
        <end position="471"/>
    </location>
</feature>
<dbReference type="Pfam" id="PF00395">
    <property type="entry name" value="SLH"/>
    <property type="match status" value="2"/>
</dbReference>
<gene>
    <name evidence="3" type="ORF">J34TS1_15330</name>
</gene>
<dbReference type="InterPro" id="IPR001119">
    <property type="entry name" value="SLH_dom"/>
</dbReference>
<reference evidence="3 4" key="1">
    <citation type="submission" date="2021-03" db="EMBL/GenBank/DDBJ databases">
        <title>Antimicrobial resistance genes in bacteria isolated from Japanese honey, and their potential for conferring macrolide and lincosamide resistance in the American foulbrood pathogen Paenibacillus larvae.</title>
        <authorList>
            <person name="Okamoto M."/>
            <person name="Kumagai M."/>
            <person name="Kanamori H."/>
            <person name="Takamatsu D."/>
        </authorList>
    </citation>
    <scope>NUCLEOTIDE SEQUENCE [LARGE SCALE GENOMIC DNA]</scope>
    <source>
        <strain evidence="3 4">J34TS1</strain>
    </source>
</reference>
<evidence type="ECO:0000313" key="4">
    <source>
        <dbReference type="Proteomes" id="UP000682811"/>
    </source>
</evidence>
<sequence>MGKQKQFNAGKKNVRRLQTSLLTGALIVGSIPGLAYAEGSTANEQFKANDHLSSGLTGTREKPLTNRALPAGFSDLNGLTSSEQDIIQKAVNMGLLEGDSSGHFRPNEVLTRQELAVLLARALHLPLSDAPAPAFADVTESNWSASYIEAVKRAGLMAGEGSELFHPHDPVTREELAAVFVRAVNGTDARGGQIPRIQDSGQVSSWAASLVDTALRLGLIDATDEKLHPQSSVSRKDIASFLLDVFHTEEQTTAITKVDGDLIFVDGSPYLVAGKLKQLLGERNREALEGAVLKYKSANHNLNDLSELEIVKDGVVLDASGTSYGGSVKISGEGVTVRGDALGQVLLTKGLTNFEANAKIKMLIVDGGQAVQLKGKAQIETLQITNSQTKLTIGSSVGINEVQLPKDVKLSQVIKNLDQVRGQIKHVQIGIDDRYPPNPVPSTSASNPSQNPSPSPNPTPTPTPSNHAPTVKTAISPVTTGVTDGVQSVSLVDVFADEDQDALTYSAVSSNTGVAAVGVNGASLSITSVNAGTATITVTANDGKGGRVQTQFIVTVKASPPHGSGIPDQRKEIGTGDVFLSLNSFFTAADNDLLTYEISVGDPSITAFTLNADQLVLSPLQVGSTTVTVKASDGRGGTQTQSFQLYVTGAANRNPVVKQTPNNRTITVGEDDYIIDLSTVFDDPDQDTLTYEAISLDPSLAAVSVNGTQAAVHALASGMTTIQLKAQDGNGGEATTEFQVTVNKPLAIGTLPAQTLQVGDAPITLDLSPYLTDPDQGILTVTATSAAANIATIYVSGQKVTLTPVAAGSTTVTITVTDGRGGTATSAFAVTVKVKE</sequence>
<dbReference type="InterPro" id="IPR013783">
    <property type="entry name" value="Ig-like_fold"/>
</dbReference>
<feature type="domain" description="SLH" evidence="2">
    <location>
        <begin position="131"/>
        <end position="194"/>
    </location>
</feature>
<accession>A0A920CRU6</accession>
<evidence type="ECO:0000256" key="1">
    <source>
        <dbReference type="SAM" id="MobiDB-lite"/>
    </source>
</evidence>
<feature type="compositionally biased region" description="Low complexity" evidence="1">
    <location>
        <begin position="441"/>
        <end position="450"/>
    </location>
</feature>
<keyword evidence="4" id="KW-1185">Reference proteome</keyword>
<dbReference type="Proteomes" id="UP000682811">
    <property type="component" value="Unassembled WGS sequence"/>
</dbReference>
<dbReference type="PROSITE" id="PS51272">
    <property type="entry name" value="SLH"/>
    <property type="match status" value="2"/>
</dbReference>
<evidence type="ECO:0000259" key="2">
    <source>
        <dbReference type="PROSITE" id="PS51272"/>
    </source>
</evidence>
<dbReference type="PANTHER" id="PTHR24273:SF32">
    <property type="entry name" value="HYALIN"/>
    <property type="match status" value="1"/>
</dbReference>
<feature type="domain" description="SLH" evidence="2">
    <location>
        <begin position="69"/>
        <end position="130"/>
    </location>
</feature>
<dbReference type="PANTHER" id="PTHR24273">
    <property type="entry name" value="FI04643P-RELATED"/>
    <property type="match status" value="1"/>
</dbReference>
<dbReference type="SMART" id="SM00635">
    <property type="entry name" value="BID_2"/>
    <property type="match status" value="3"/>
</dbReference>
<organism evidence="3 4">
    <name type="scientific">Paenibacillus azoreducens</name>
    <dbReference type="NCBI Taxonomy" id="116718"/>
    <lineage>
        <taxon>Bacteria</taxon>
        <taxon>Bacillati</taxon>
        <taxon>Bacillota</taxon>
        <taxon>Bacilli</taxon>
        <taxon>Bacillales</taxon>
        <taxon>Paenibacillaceae</taxon>
        <taxon>Paenibacillus</taxon>
    </lineage>
</organism>
<comment type="caution">
    <text evidence="3">The sequence shown here is derived from an EMBL/GenBank/DDBJ whole genome shotgun (WGS) entry which is preliminary data.</text>
</comment>
<dbReference type="Pfam" id="PF17963">
    <property type="entry name" value="Big_9"/>
    <property type="match status" value="1"/>
</dbReference>
<proteinExistence type="predicted"/>
<dbReference type="EMBL" id="BORT01000005">
    <property type="protein sequence ID" value="GIO46768.1"/>
    <property type="molecule type" value="Genomic_DNA"/>
</dbReference>